<accession>A0AC60P8U8</accession>
<protein>
    <submittedName>
        <fullName evidence="1">Uncharacterized protein</fullName>
    </submittedName>
</protein>
<evidence type="ECO:0000313" key="2">
    <source>
        <dbReference type="Proteomes" id="UP000805193"/>
    </source>
</evidence>
<evidence type="ECO:0000313" key="1">
    <source>
        <dbReference type="EMBL" id="KAG0415839.1"/>
    </source>
</evidence>
<name>A0AC60P8U8_IXOPE</name>
<proteinExistence type="predicted"/>
<reference evidence="1 2" key="1">
    <citation type="journal article" date="2020" name="Cell">
        <title>Large-Scale Comparative Analyses of Tick Genomes Elucidate Their Genetic Diversity and Vector Capacities.</title>
        <authorList>
            <consortium name="Tick Genome and Microbiome Consortium (TIGMIC)"/>
            <person name="Jia N."/>
            <person name="Wang J."/>
            <person name="Shi W."/>
            <person name="Du L."/>
            <person name="Sun Y."/>
            <person name="Zhan W."/>
            <person name="Jiang J.F."/>
            <person name="Wang Q."/>
            <person name="Zhang B."/>
            <person name="Ji P."/>
            <person name="Bell-Sakyi L."/>
            <person name="Cui X.M."/>
            <person name="Yuan T.T."/>
            <person name="Jiang B.G."/>
            <person name="Yang W.F."/>
            <person name="Lam T.T."/>
            <person name="Chang Q.C."/>
            <person name="Ding S.J."/>
            <person name="Wang X.J."/>
            <person name="Zhu J.G."/>
            <person name="Ruan X.D."/>
            <person name="Zhao L."/>
            <person name="Wei J.T."/>
            <person name="Ye R.Z."/>
            <person name="Que T.C."/>
            <person name="Du C.H."/>
            <person name="Zhou Y.H."/>
            <person name="Cheng J.X."/>
            <person name="Dai P.F."/>
            <person name="Guo W.B."/>
            <person name="Han X.H."/>
            <person name="Huang E.J."/>
            <person name="Li L.F."/>
            <person name="Wei W."/>
            <person name="Gao Y.C."/>
            <person name="Liu J.Z."/>
            <person name="Shao H.Z."/>
            <person name="Wang X."/>
            <person name="Wang C.C."/>
            <person name="Yang T.C."/>
            <person name="Huo Q.B."/>
            <person name="Li W."/>
            <person name="Chen H.Y."/>
            <person name="Chen S.E."/>
            <person name="Zhou L.G."/>
            <person name="Ni X.B."/>
            <person name="Tian J.H."/>
            <person name="Sheng Y."/>
            <person name="Liu T."/>
            <person name="Pan Y.S."/>
            <person name="Xia L.Y."/>
            <person name="Li J."/>
            <person name="Zhao F."/>
            <person name="Cao W.C."/>
        </authorList>
    </citation>
    <scope>NUCLEOTIDE SEQUENCE [LARGE SCALE GENOMIC DNA]</scope>
    <source>
        <strain evidence="1">Iper-2018</strain>
    </source>
</reference>
<sequence>MLIVRAVLVHTVSCRDVAIKVSSPLSLLPPRARPAEGFLPNVGGLPLELAVRLFRRHTCRPLGPTPFGKADVHRRRPPDGSRRRHSGTKDAVFVTEATDNKADSSSTTGASASCRPPRGPVFPGHSSEASSGSSGPSSPHQDAPSEEQSCPSDALLFCPPHDPPLRPPNGQQPPPPVKFGELVLLGYNGFLPQGEKGRRRSRFVLQRRPFPNGVKKSKHYVVKTPQSSKAVLDTKQHSISYTLSRTQAVIVEYVLDEETDLFQIGRSSESPIDFVVMDTVAGDKAGGGACRVTQSTISRFACRILVERGRSHRSHIFAAGFDSTRNIFLGEKATKWQHEGEIDGLTTNGVLIMHPQGSFCGGATPGIWMEVSVGGGVYAIRESRSAPKKGIKIEDETNMLRDGSLIDLCGATLLFRSAEGLMKSPTKHHLEERLQELNAGRPQCPVGLNTLVIAARATLSQADKQPYVYLHCGHVQGLHHWGLQDQATNERTCPMCLKVGPVVKLCMGIEPAFYVDSEPPNYAFNPCGHMASEETVKYWASVPIPHGTNGLQSACPFCAVPLEGYPGYVRLIFQDHVD</sequence>
<gene>
    <name evidence="1" type="ORF">HPB47_006980</name>
</gene>
<keyword evidence="2" id="KW-1185">Reference proteome</keyword>
<organism evidence="1 2">
    <name type="scientific">Ixodes persulcatus</name>
    <name type="common">Taiga tick</name>
    <dbReference type="NCBI Taxonomy" id="34615"/>
    <lineage>
        <taxon>Eukaryota</taxon>
        <taxon>Metazoa</taxon>
        <taxon>Ecdysozoa</taxon>
        <taxon>Arthropoda</taxon>
        <taxon>Chelicerata</taxon>
        <taxon>Arachnida</taxon>
        <taxon>Acari</taxon>
        <taxon>Parasitiformes</taxon>
        <taxon>Ixodida</taxon>
        <taxon>Ixodoidea</taxon>
        <taxon>Ixodidae</taxon>
        <taxon>Ixodinae</taxon>
        <taxon>Ixodes</taxon>
    </lineage>
</organism>
<dbReference type="Proteomes" id="UP000805193">
    <property type="component" value="Unassembled WGS sequence"/>
</dbReference>
<comment type="caution">
    <text evidence="1">The sequence shown here is derived from an EMBL/GenBank/DDBJ whole genome shotgun (WGS) entry which is preliminary data.</text>
</comment>
<dbReference type="EMBL" id="JABSTQ010011020">
    <property type="protein sequence ID" value="KAG0415839.1"/>
    <property type="molecule type" value="Genomic_DNA"/>
</dbReference>